<evidence type="ECO:0000313" key="4">
    <source>
        <dbReference type="WBParaSite" id="HPBE_0002577901-mRNA-1"/>
    </source>
</evidence>
<accession>A0A3P8FEU6</accession>
<dbReference type="InterPro" id="IPR009878">
    <property type="entry name" value="Phlebovirus_G2_fusion"/>
</dbReference>
<dbReference type="WBParaSite" id="HPBE_0002577901-mRNA-1">
    <property type="protein sequence ID" value="HPBE_0002577901-mRNA-1"/>
    <property type="gene ID" value="HPBE_0002577901"/>
</dbReference>
<organism evidence="3 4">
    <name type="scientific">Heligmosomoides polygyrus</name>
    <name type="common">Parasitic roundworm</name>
    <dbReference type="NCBI Taxonomy" id="6339"/>
    <lineage>
        <taxon>Eukaryota</taxon>
        <taxon>Metazoa</taxon>
        <taxon>Ecdysozoa</taxon>
        <taxon>Nematoda</taxon>
        <taxon>Chromadorea</taxon>
        <taxon>Rhabditida</taxon>
        <taxon>Rhabditina</taxon>
        <taxon>Rhabditomorpha</taxon>
        <taxon>Strongyloidea</taxon>
        <taxon>Heligmosomidae</taxon>
        <taxon>Heligmosomoides</taxon>
    </lineage>
</organism>
<dbReference type="Gene3D" id="2.60.40.3770">
    <property type="match status" value="1"/>
</dbReference>
<reference evidence="2 3" key="1">
    <citation type="submission" date="2018-11" db="EMBL/GenBank/DDBJ databases">
        <authorList>
            <consortium name="Pathogen Informatics"/>
        </authorList>
    </citation>
    <scope>NUCLEOTIDE SEQUENCE [LARGE SCALE GENOMIC DNA]</scope>
</reference>
<reference evidence="4" key="2">
    <citation type="submission" date="2019-09" db="UniProtKB">
        <authorList>
            <consortium name="WormBaseParasite"/>
        </authorList>
    </citation>
    <scope>IDENTIFICATION</scope>
</reference>
<dbReference type="EMBL" id="UZAH01038584">
    <property type="protein sequence ID" value="VDP53845.1"/>
    <property type="molecule type" value="Genomic_DNA"/>
</dbReference>
<protein>
    <submittedName>
        <fullName evidence="4">Phlebovirus_G2 domain-containing protein</fullName>
    </submittedName>
</protein>
<feature type="domain" description="Phlebovirus glycoprotein G2 fusion" evidence="1">
    <location>
        <begin position="4"/>
        <end position="126"/>
    </location>
</feature>
<accession>A0A183GSV9</accession>
<evidence type="ECO:0000259" key="1">
    <source>
        <dbReference type="Pfam" id="PF07245"/>
    </source>
</evidence>
<name>A0A183GSV9_HELPZ</name>
<evidence type="ECO:0000313" key="2">
    <source>
        <dbReference type="EMBL" id="VDP53845.1"/>
    </source>
</evidence>
<dbReference type="OrthoDB" id="5868079at2759"/>
<proteinExistence type="predicted"/>
<keyword evidence="3" id="KW-1185">Reference proteome</keyword>
<dbReference type="Proteomes" id="UP000050761">
    <property type="component" value="Unassembled WGS sequence"/>
</dbReference>
<gene>
    <name evidence="2" type="ORF">HPBE_LOCUS25778</name>
</gene>
<dbReference type="AlphaFoldDB" id="A0A183GSV9"/>
<sequence length="251" mass="27555">MIPNVPKKWGAFSITLSSITLPPTPTLNSLFITDGINTALWDSRWTPALQCVNKTTANEMNCNILEDCACFPAETKANCKCKQLNITEWFTSLQHRLPVVTPSVSFRRNKDGSVQASIHTMATSEMILTVQDKLDTEIMVDNAVCTVSNAVLNGCYNCAKGALAKVTCTSSKSTQAEIRCKENSFAIKCDEKGTESTLYFSFIKARVHIICTVSCGNLQSTFEVGGILKFTPSAQAMVNMWLDGRTNKKLT</sequence>
<evidence type="ECO:0000313" key="3">
    <source>
        <dbReference type="Proteomes" id="UP000050761"/>
    </source>
</evidence>
<dbReference type="Pfam" id="PF07245">
    <property type="entry name" value="Phlebovirus_G2"/>
    <property type="match status" value="1"/>
</dbReference>